<feature type="compositionally biased region" description="Polar residues" evidence="2">
    <location>
        <begin position="22"/>
        <end position="31"/>
    </location>
</feature>
<dbReference type="InParanoid" id="A7RRW2"/>
<dbReference type="AlphaFoldDB" id="A7RRW2"/>
<dbReference type="GO" id="GO:0005829">
    <property type="term" value="C:cytosol"/>
    <property type="evidence" value="ECO:0000318"/>
    <property type="project" value="GO_Central"/>
</dbReference>
<name>A7RRW2_NEMVE</name>
<proteinExistence type="evidence at transcript level"/>
<dbReference type="GO" id="GO:0070373">
    <property type="term" value="P:negative regulation of ERK1 and ERK2 cascade"/>
    <property type="evidence" value="ECO:0000318"/>
    <property type="project" value="GO_Central"/>
</dbReference>
<evidence type="ECO:0000256" key="2">
    <source>
        <dbReference type="SAM" id="MobiDB-lite"/>
    </source>
</evidence>
<evidence type="ECO:0000256" key="1">
    <source>
        <dbReference type="ARBA" id="ARBA00010964"/>
    </source>
</evidence>
<dbReference type="EMBL" id="DS469532">
    <property type="protein sequence ID" value="EDO45895.1"/>
    <property type="molecule type" value="Genomic_DNA"/>
</dbReference>
<feature type="compositionally biased region" description="Basic residues" evidence="2">
    <location>
        <begin position="1"/>
        <end position="11"/>
    </location>
</feature>
<protein>
    <submittedName>
        <fullName evidence="3">Sprouty 3-like protein</fullName>
    </submittedName>
</protein>
<feature type="region of interest" description="Disordered" evidence="2">
    <location>
        <begin position="97"/>
        <end position="117"/>
    </location>
</feature>
<dbReference type="GO" id="GO:0046580">
    <property type="term" value="P:negative regulation of Ras protein signal transduction"/>
    <property type="evidence" value="ECO:0000318"/>
    <property type="project" value="GO_Central"/>
</dbReference>
<feature type="region of interest" description="Disordered" evidence="2">
    <location>
        <begin position="1"/>
        <end position="59"/>
    </location>
</feature>
<gene>
    <name evidence="4" type="ORF">NEMVEDRAFT_v1g201202</name>
</gene>
<dbReference type="GO" id="GO:0048513">
    <property type="term" value="P:animal organ development"/>
    <property type="evidence" value="ECO:0000318"/>
    <property type="project" value="GO_Central"/>
</dbReference>
<dbReference type="GO" id="GO:0016020">
    <property type="term" value="C:membrane"/>
    <property type="evidence" value="ECO:0007669"/>
    <property type="project" value="InterPro"/>
</dbReference>
<reference evidence="3" key="2">
    <citation type="journal article" date="2012" name="PLoS Genet.">
        <title>A Framework for the Establishment of a Cnidarian Gene Regulatory Network for 'Endomesoderm' Specification: The Inputs of beta-Catenin/TCF Signaling.</title>
        <authorList>
            <person name="Rottinger E."/>
            <person name="Dahlin P."/>
            <person name="Martindale M.Q."/>
        </authorList>
    </citation>
    <scope>NUCLEOTIDE SEQUENCE</scope>
</reference>
<dbReference type="Pfam" id="PF05210">
    <property type="entry name" value="Sprouty"/>
    <property type="match status" value="1"/>
</dbReference>
<evidence type="ECO:0000313" key="5">
    <source>
        <dbReference type="Proteomes" id="UP000001593"/>
    </source>
</evidence>
<keyword evidence="5" id="KW-1185">Reference proteome</keyword>
<dbReference type="Proteomes" id="UP000001593">
    <property type="component" value="Unassembled WGS sequence"/>
</dbReference>
<dbReference type="PANTHER" id="PTHR12365">
    <property type="entry name" value="SPROUTY"/>
    <property type="match status" value="1"/>
</dbReference>
<comment type="similarity">
    <text evidence="1">Belongs to the sprouty family.</text>
</comment>
<sequence>MAMSAKFKKMRKESEEKDGGITSLSFTNAISKRSRPLRSLSLPLSTTPPPPEDSTSCLSSPVSVSSPVLLCSPDDKTHFFSGDIEQLVNYSLQIPQPRSHKTKKEPGAHTVVQSGASYNSVGDDSVWISPNHSRCGSGEELHPLDSSYPDAFVDSSILDEQSLYDQRFPSQITDRVQYGACQASPTCQRSPISAYNLNNTFHNVPSINVNSELTPPHYPDVFVYLDVLDSQSYYDDRGRAAPPTHSLLMTEPPFKPRSDSLFSMFSTAGSAQGLLACPSGSRRESATPSVLSNMSSHVINESDNLINSHNSDDNEEESAADRCIDYCTCMCCAKALFYHWAHAHEIRHEDEPCYCGRLGIDCAQRWAVLSLLSCCLPGLLMYAPLKSLQKANDGIKGLISRHFT</sequence>
<reference evidence="4 5" key="1">
    <citation type="journal article" date="2007" name="Science">
        <title>Sea anemone genome reveals ancestral eumetazoan gene repertoire and genomic organization.</title>
        <authorList>
            <person name="Putnam N.H."/>
            <person name="Srivastava M."/>
            <person name="Hellsten U."/>
            <person name="Dirks B."/>
            <person name="Chapman J."/>
            <person name="Salamov A."/>
            <person name="Terry A."/>
            <person name="Shapiro H."/>
            <person name="Lindquist E."/>
            <person name="Kapitonov V.V."/>
            <person name="Jurka J."/>
            <person name="Genikhovich G."/>
            <person name="Grigoriev I.V."/>
            <person name="Lucas S.M."/>
            <person name="Steele R.E."/>
            <person name="Finnerty J.R."/>
            <person name="Technau U."/>
            <person name="Martindale M.Q."/>
            <person name="Rokhsar D.S."/>
        </authorList>
    </citation>
    <scope>NUCLEOTIDE SEQUENCE [LARGE SCALE GENOMIC DNA]</scope>
    <source>
        <strain evidence="5">CH2 X CH6</strain>
        <strain evidence="4">CH2 x CH6</strain>
    </source>
</reference>
<evidence type="ECO:0000313" key="3">
    <source>
        <dbReference type="EMBL" id="AFP87465.1"/>
    </source>
</evidence>
<evidence type="ECO:0000313" key="4">
    <source>
        <dbReference type="EMBL" id="EDO45895.1"/>
    </source>
</evidence>
<dbReference type="InterPro" id="IPR007875">
    <property type="entry name" value="Sprouty"/>
</dbReference>
<dbReference type="EMBL" id="JQ959586">
    <property type="protein sequence ID" value="AFP87465.1"/>
    <property type="molecule type" value="mRNA"/>
</dbReference>
<dbReference type="GO" id="GO:0040037">
    <property type="term" value="P:negative regulation of fibroblast growth factor receptor signaling pathway"/>
    <property type="evidence" value="ECO:0000318"/>
    <property type="project" value="GO_Central"/>
</dbReference>
<dbReference type="KEGG" id="nve:5517909"/>
<organism evidence="4 5">
    <name type="scientific">Nematostella vectensis</name>
    <name type="common">Starlet sea anemone</name>
    <dbReference type="NCBI Taxonomy" id="45351"/>
    <lineage>
        <taxon>Eukaryota</taxon>
        <taxon>Metazoa</taxon>
        <taxon>Cnidaria</taxon>
        <taxon>Anthozoa</taxon>
        <taxon>Hexacorallia</taxon>
        <taxon>Actiniaria</taxon>
        <taxon>Edwardsiidae</taxon>
        <taxon>Nematostella</taxon>
    </lineage>
</organism>
<dbReference type="InterPro" id="IPR051192">
    <property type="entry name" value="Sprouty_domain"/>
</dbReference>
<dbReference type="HOGENOM" id="CLU_682071_0_0_1"/>
<dbReference type="PANTHER" id="PTHR12365:SF7">
    <property type="entry name" value="PROTEIN SPROUTY"/>
    <property type="match status" value="1"/>
</dbReference>
<accession>A7RRW2</accession>